<protein>
    <submittedName>
        <fullName evidence="9">Similar to Saccharomyces cerevisiae YNL065W AQR1 Plasma membrane multidrug transporter of the major facilitator superfamily</fullName>
    </submittedName>
</protein>
<comment type="similarity">
    <text evidence="6">Belongs to the major facilitator superfamily. CAR1 family.</text>
</comment>
<proteinExistence type="inferred from homology"/>
<keyword evidence="10" id="KW-1185">Reference proteome</keyword>
<name>A0A0J9X3J0_GEOCN</name>
<feature type="transmembrane region" description="Helical" evidence="7">
    <location>
        <begin position="430"/>
        <end position="452"/>
    </location>
</feature>
<keyword evidence="2" id="KW-0813">Transport</keyword>
<evidence type="ECO:0000256" key="1">
    <source>
        <dbReference type="ARBA" id="ARBA00004141"/>
    </source>
</evidence>
<feature type="domain" description="Major facilitator superfamily (MFS) profile" evidence="8">
    <location>
        <begin position="55"/>
        <end position="516"/>
    </location>
</feature>
<dbReference type="Proteomes" id="UP000242525">
    <property type="component" value="Unassembled WGS sequence"/>
</dbReference>
<reference evidence="9" key="1">
    <citation type="submission" date="2014-03" db="EMBL/GenBank/DDBJ databases">
        <authorList>
            <person name="Casaregola S."/>
        </authorList>
    </citation>
    <scope>NUCLEOTIDE SEQUENCE [LARGE SCALE GENOMIC DNA]</scope>
    <source>
        <strain evidence="9">CLIB 918</strain>
    </source>
</reference>
<feature type="transmembrane region" description="Helical" evidence="7">
    <location>
        <begin position="182"/>
        <end position="201"/>
    </location>
</feature>
<feature type="transmembrane region" description="Helical" evidence="7">
    <location>
        <begin position="213"/>
        <end position="233"/>
    </location>
</feature>
<comment type="subcellular location">
    <subcellularLocation>
        <location evidence="1">Membrane</location>
        <topology evidence="1">Multi-pass membrane protein</topology>
    </subcellularLocation>
</comment>
<keyword evidence="5 7" id="KW-0472">Membrane</keyword>
<feature type="transmembrane region" description="Helical" evidence="7">
    <location>
        <begin position="464"/>
        <end position="485"/>
    </location>
</feature>
<dbReference type="EMBL" id="CCBN010000001">
    <property type="protein sequence ID" value="CDO51282.1"/>
    <property type="molecule type" value="Genomic_DNA"/>
</dbReference>
<gene>
    <name evidence="9" type="ORF">BN980_GECA01s03805g</name>
</gene>
<dbReference type="AlphaFoldDB" id="A0A0J9X3J0"/>
<dbReference type="Pfam" id="PF07690">
    <property type="entry name" value="MFS_1"/>
    <property type="match status" value="1"/>
</dbReference>
<feature type="transmembrane region" description="Helical" evidence="7">
    <location>
        <begin position="404"/>
        <end position="424"/>
    </location>
</feature>
<dbReference type="PROSITE" id="PS50850">
    <property type="entry name" value="MFS"/>
    <property type="match status" value="1"/>
</dbReference>
<dbReference type="PANTHER" id="PTHR23502:SF51">
    <property type="entry name" value="QUINIDINE RESISTANCE PROTEIN 1-RELATED"/>
    <property type="match status" value="1"/>
</dbReference>
<dbReference type="FunFam" id="1.20.1720.10:FF:000009">
    <property type="entry name" value="MFS multidrug transporter"/>
    <property type="match status" value="1"/>
</dbReference>
<feature type="transmembrane region" description="Helical" evidence="7">
    <location>
        <begin position="149"/>
        <end position="170"/>
    </location>
</feature>
<feature type="transmembrane region" description="Helical" evidence="7">
    <location>
        <begin position="96"/>
        <end position="116"/>
    </location>
</feature>
<feature type="transmembrane region" description="Helical" evidence="7">
    <location>
        <begin position="491"/>
        <end position="510"/>
    </location>
</feature>
<evidence type="ECO:0000259" key="8">
    <source>
        <dbReference type="PROSITE" id="PS50850"/>
    </source>
</evidence>
<dbReference type="PANTHER" id="PTHR23502">
    <property type="entry name" value="MAJOR FACILITATOR SUPERFAMILY"/>
    <property type="match status" value="1"/>
</dbReference>
<feature type="transmembrane region" description="Helical" evidence="7">
    <location>
        <begin position="56"/>
        <end position="76"/>
    </location>
</feature>
<sequence length="532" mass="58618">MSKKIECSDTSTKPAFELKAVLDPQTELAEKNTLVSENQSETSSPPFTIFYQWERYFLVSFASYLALFSSISIPIYLPALPDIETEFNVTTEKINLTVVTYTIFQGLGPAFWCPISDRFGRRIVYICCIIVYIGACVGLALAPSYGVLLGLRALQAAGMAATVAIGSGVVGDITTRQERGGFVGIFSGFNLVGSAVGPIIGGALTSSFGTWRSIFWFLVIACGVSLVLLIVAYPETARFIVGNGSIKPRWFFAQSPIMIFRGMFDSTMKQKTYSTREEAKEKGLLADTVKVSVFSTFRIVCYKDVAMVLIPIGQHYTAWFMVITAQSTLLKEEYNFSVMNVGVSYLANGAGSFIGSMVSGRILNIIYKIHADRYKAKWEENYPGTPVNMEEFDIQQARLSPAKYISILVIATTIIFGWTIQYHVHYMVPIIMTGLISFGCVFFISIGQCLLIDLFPGEGSTASAGLNVVRCLLCAIGLAVVDRMIKSLGCGGTFTLMAGILLLSWSCIFIEQKKGQKWDKERRDKKKASKQV</sequence>
<comment type="caution">
    <text evidence="9">The sequence shown here is derived from an EMBL/GenBank/DDBJ whole genome shotgun (WGS) entry which is preliminary data.</text>
</comment>
<evidence type="ECO:0000256" key="5">
    <source>
        <dbReference type="ARBA" id="ARBA00023136"/>
    </source>
</evidence>
<evidence type="ECO:0000256" key="3">
    <source>
        <dbReference type="ARBA" id="ARBA00022692"/>
    </source>
</evidence>
<evidence type="ECO:0000313" key="9">
    <source>
        <dbReference type="EMBL" id="CDO51282.1"/>
    </source>
</evidence>
<evidence type="ECO:0000256" key="2">
    <source>
        <dbReference type="ARBA" id="ARBA00022448"/>
    </source>
</evidence>
<evidence type="ECO:0000256" key="4">
    <source>
        <dbReference type="ARBA" id="ARBA00022989"/>
    </source>
</evidence>
<dbReference type="Gene3D" id="1.20.1250.20">
    <property type="entry name" value="MFS general substrate transporter like domains"/>
    <property type="match status" value="1"/>
</dbReference>
<evidence type="ECO:0000256" key="6">
    <source>
        <dbReference type="ARBA" id="ARBA00038347"/>
    </source>
</evidence>
<dbReference type="GO" id="GO:0005886">
    <property type="term" value="C:plasma membrane"/>
    <property type="evidence" value="ECO:0007669"/>
    <property type="project" value="TreeGrafter"/>
</dbReference>
<dbReference type="InterPro" id="IPR020846">
    <property type="entry name" value="MFS_dom"/>
</dbReference>
<dbReference type="STRING" id="1173061.A0A0J9X3J0"/>
<feature type="transmembrane region" description="Helical" evidence="7">
    <location>
        <begin position="305"/>
        <end position="325"/>
    </location>
</feature>
<dbReference type="OrthoDB" id="440553at2759"/>
<feature type="transmembrane region" description="Helical" evidence="7">
    <location>
        <begin position="345"/>
        <end position="367"/>
    </location>
</feature>
<accession>A0A0J9X3J0</accession>
<feature type="transmembrane region" description="Helical" evidence="7">
    <location>
        <begin position="123"/>
        <end position="143"/>
    </location>
</feature>
<keyword evidence="3 7" id="KW-0812">Transmembrane</keyword>
<dbReference type="InterPro" id="IPR036259">
    <property type="entry name" value="MFS_trans_sf"/>
</dbReference>
<evidence type="ECO:0000313" key="10">
    <source>
        <dbReference type="Proteomes" id="UP000242525"/>
    </source>
</evidence>
<dbReference type="SUPFAM" id="SSF103473">
    <property type="entry name" value="MFS general substrate transporter"/>
    <property type="match status" value="1"/>
</dbReference>
<organism evidence="9 10">
    <name type="scientific">Geotrichum candidum</name>
    <name type="common">Oospora lactis</name>
    <name type="synonym">Dipodascus geotrichum</name>
    <dbReference type="NCBI Taxonomy" id="1173061"/>
    <lineage>
        <taxon>Eukaryota</taxon>
        <taxon>Fungi</taxon>
        <taxon>Dikarya</taxon>
        <taxon>Ascomycota</taxon>
        <taxon>Saccharomycotina</taxon>
        <taxon>Dipodascomycetes</taxon>
        <taxon>Dipodascales</taxon>
        <taxon>Dipodascaceae</taxon>
        <taxon>Geotrichum</taxon>
    </lineage>
</organism>
<keyword evidence="4 7" id="KW-1133">Transmembrane helix</keyword>
<dbReference type="GO" id="GO:0022857">
    <property type="term" value="F:transmembrane transporter activity"/>
    <property type="evidence" value="ECO:0007669"/>
    <property type="project" value="InterPro"/>
</dbReference>
<dbReference type="InterPro" id="IPR011701">
    <property type="entry name" value="MFS"/>
</dbReference>
<evidence type="ECO:0000256" key="7">
    <source>
        <dbReference type="SAM" id="Phobius"/>
    </source>
</evidence>